<dbReference type="GO" id="GO:0015562">
    <property type="term" value="F:efflux transmembrane transporter activity"/>
    <property type="evidence" value="ECO:0007669"/>
    <property type="project" value="TreeGrafter"/>
</dbReference>
<organism evidence="1 2">
    <name type="scientific">Brunnivagina elsteri CCALA 953</name>
    <dbReference type="NCBI Taxonomy" id="987040"/>
    <lineage>
        <taxon>Bacteria</taxon>
        <taxon>Bacillati</taxon>
        <taxon>Cyanobacteriota</taxon>
        <taxon>Cyanophyceae</taxon>
        <taxon>Nostocales</taxon>
        <taxon>Calotrichaceae</taxon>
        <taxon>Brunnivagina</taxon>
    </lineage>
</organism>
<dbReference type="GO" id="GO:1990281">
    <property type="term" value="C:efflux pump complex"/>
    <property type="evidence" value="ECO:0007669"/>
    <property type="project" value="TreeGrafter"/>
</dbReference>
<dbReference type="AlphaFoldDB" id="A0A2A2TNA5"/>
<accession>A0A2A2TNA5</accession>
<evidence type="ECO:0000313" key="1">
    <source>
        <dbReference type="EMBL" id="PAX59933.1"/>
    </source>
</evidence>
<keyword evidence="2" id="KW-1185">Reference proteome</keyword>
<gene>
    <name evidence="1" type="ORF">CK510_04660</name>
</gene>
<comment type="caution">
    <text evidence="1">The sequence shown here is derived from an EMBL/GenBank/DDBJ whole genome shotgun (WGS) entry which is preliminary data.</text>
</comment>
<sequence>AIATVKRSQTELEQASIRATLSGKIIKIHTHPGEKIGDDGIADLGQTSQMVAVAEIYQSDISKVKLGQKATITGQAFTGEVAGIVSQIGLQVNRQNTFANQPGENMDRRVIEVKIRINPEDVNRVSGLTNLQVQTAIVL</sequence>
<dbReference type="EMBL" id="NTFS01000030">
    <property type="protein sequence ID" value="PAX59933.1"/>
    <property type="molecule type" value="Genomic_DNA"/>
</dbReference>
<dbReference type="PANTHER" id="PTHR30469:SF15">
    <property type="entry name" value="HLYD FAMILY OF SECRETION PROTEINS"/>
    <property type="match status" value="1"/>
</dbReference>
<dbReference type="RefSeq" id="WP_211293087.1">
    <property type="nucleotide sequence ID" value="NZ_NTFS01000030.1"/>
</dbReference>
<dbReference type="PANTHER" id="PTHR30469">
    <property type="entry name" value="MULTIDRUG RESISTANCE PROTEIN MDTA"/>
    <property type="match status" value="1"/>
</dbReference>
<name>A0A2A2TNA5_9CYAN</name>
<dbReference type="NCBIfam" id="TIGR02971">
    <property type="entry name" value="heterocyst_DevB"/>
    <property type="match status" value="1"/>
</dbReference>
<feature type="non-terminal residue" evidence="1">
    <location>
        <position position="1"/>
    </location>
</feature>
<proteinExistence type="predicted"/>
<protein>
    <submittedName>
        <fullName evidence="1">HlyD family secretion protein</fullName>
    </submittedName>
</protein>
<reference evidence="1 2" key="1">
    <citation type="submission" date="2017-08" db="EMBL/GenBank/DDBJ databases">
        <title>Draft genome sequence of filamentous cyanobacterium Calothrix elsteri CCALA 953.</title>
        <authorList>
            <person name="Gagunashvili A.N."/>
            <person name="Elster J."/>
            <person name="Andresson O.S."/>
        </authorList>
    </citation>
    <scope>NUCLEOTIDE SEQUENCE [LARGE SCALE GENOMIC DNA]</scope>
    <source>
        <strain evidence="1 2">CCALA 953</strain>
    </source>
</reference>
<dbReference type="InterPro" id="IPR014315">
    <property type="entry name" value="ABC_heterocyst_DevB"/>
</dbReference>
<dbReference type="Gene3D" id="2.40.30.170">
    <property type="match status" value="1"/>
</dbReference>
<evidence type="ECO:0000313" key="2">
    <source>
        <dbReference type="Proteomes" id="UP000218238"/>
    </source>
</evidence>
<dbReference type="Proteomes" id="UP000218238">
    <property type="component" value="Unassembled WGS sequence"/>
</dbReference>